<keyword evidence="3 7" id="KW-0808">Transferase</keyword>
<dbReference type="InterPro" id="IPR003333">
    <property type="entry name" value="CMAS"/>
</dbReference>
<dbReference type="PANTHER" id="PTHR43667">
    <property type="entry name" value="CYCLOPROPANE-FATTY-ACYL-PHOSPHOLIPID SYNTHASE"/>
    <property type="match status" value="1"/>
</dbReference>
<dbReference type="GO" id="GO:0008168">
    <property type="term" value="F:methyltransferase activity"/>
    <property type="evidence" value="ECO:0007669"/>
    <property type="project" value="UniProtKB-KW"/>
</dbReference>
<dbReference type="InterPro" id="IPR057206">
    <property type="entry name" value="DUF7884"/>
</dbReference>
<proteinExistence type="inferred from homology"/>
<reference evidence="7 8" key="1">
    <citation type="submission" date="2019-07" db="EMBL/GenBank/DDBJ databases">
        <title>Whole genome shotgun sequence of Aneurinibacillus danicus NBRC 102444.</title>
        <authorList>
            <person name="Hosoyama A."/>
            <person name="Uohara A."/>
            <person name="Ohji S."/>
            <person name="Ichikawa N."/>
        </authorList>
    </citation>
    <scope>NUCLEOTIDE SEQUENCE [LARGE SCALE GENOMIC DNA]</scope>
    <source>
        <strain evidence="7 8">NBRC 102444</strain>
    </source>
</reference>
<evidence type="ECO:0000313" key="8">
    <source>
        <dbReference type="Proteomes" id="UP000321157"/>
    </source>
</evidence>
<dbReference type="Gene3D" id="3.40.50.150">
    <property type="entry name" value="Vaccinia Virus protein VP39"/>
    <property type="match status" value="1"/>
</dbReference>
<dbReference type="RefSeq" id="WP_146810206.1">
    <property type="nucleotide sequence ID" value="NZ_BJXX01000106.1"/>
</dbReference>
<keyword evidence="2 7" id="KW-0489">Methyltransferase</keyword>
<dbReference type="InterPro" id="IPR050723">
    <property type="entry name" value="CFA/CMAS"/>
</dbReference>
<accession>A0A511V7V3</accession>
<evidence type="ECO:0000256" key="5">
    <source>
        <dbReference type="ARBA" id="ARBA00023098"/>
    </source>
</evidence>
<feature type="domain" description="DUF7884" evidence="6">
    <location>
        <begin position="7"/>
        <end position="88"/>
    </location>
</feature>
<dbReference type="AlphaFoldDB" id="A0A511V7V3"/>
<dbReference type="GO" id="GO:0008610">
    <property type="term" value="P:lipid biosynthetic process"/>
    <property type="evidence" value="ECO:0007669"/>
    <property type="project" value="InterPro"/>
</dbReference>
<evidence type="ECO:0000256" key="4">
    <source>
        <dbReference type="ARBA" id="ARBA00022691"/>
    </source>
</evidence>
<comment type="similarity">
    <text evidence="1">Belongs to the CFA/CMAS family.</text>
</comment>
<dbReference type="Proteomes" id="UP000321157">
    <property type="component" value="Unassembled WGS sequence"/>
</dbReference>
<protein>
    <submittedName>
        <fullName evidence="7">SAM-dependent methyltransferase</fullName>
    </submittedName>
</protein>
<organism evidence="7 8">
    <name type="scientific">Aneurinibacillus danicus</name>
    <dbReference type="NCBI Taxonomy" id="267746"/>
    <lineage>
        <taxon>Bacteria</taxon>
        <taxon>Bacillati</taxon>
        <taxon>Bacillota</taxon>
        <taxon>Bacilli</taxon>
        <taxon>Bacillales</taxon>
        <taxon>Paenibacillaceae</taxon>
        <taxon>Aneurinibacillus group</taxon>
        <taxon>Aneurinibacillus</taxon>
    </lineage>
</organism>
<gene>
    <name evidence="7" type="primary">cfa</name>
    <name evidence="7" type="ORF">ADA01nite_24200</name>
</gene>
<dbReference type="InterPro" id="IPR029063">
    <property type="entry name" value="SAM-dependent_MTases_sf"/>
</dbReference>
<sequence length="394" mass="45986">MVQKYLFQQFFSKITSVPFRVVFWDGTTDNYGEGEPRFTLIFHEKVPFGNFVKQPSLAFGEAYMNRAIEIEGAIEDVIRAATSNRSMIWSETLTRLSKLSMRKQQENVQHHYDVGNDFYALWLDETMSYSCAYFRTPEDTLEQAQLQKIDHVLRKLQLKKGETLLDIGSGWGWLIIRAAQQYGVKATGITLSEEQFKKTRERIAELGLSGQVDVELMDYRDLAKTGRTFDKIASVGMFEHVGQDHYPEFMKSVQALLKEGGLMLLHTITHMKEEPGDPWILKYIFPGGYIPSLREVIHLLPEYDFHTMDVENLRMHYAMTLDRWAERFDQHEAKVREMYDEKFVRMWRLYLRSSAAFFRIGGLSIHQMLFSKGINNQLPLTRDYLYASASEEQK</sequence>
<keyword evidence="8" id="KW-1185">Reference proteome</keyword>
<dbReference type="PIRSF" id="PIRSF003085">
    <property type="entry name" value="CMAS"/>
    <property type="match status" value="1"/>
</dbReference>
<evidence type="ECO:0000313" key="7">
    <source>
        <dbReference type="EMBL" id="GEN34960.1"/>
    </source>
</evidence>
<keyword evidence="5" id="KW-0443">Lipid metabolism</keyword>
<dbReference type="PANTHER" id="PTHR43667:SF1">
    <property type="entry name" value="CYCLOPROPANE-FATTY-ACYL-PHOSPHOLIPID SYNTHASE"/>
    <property type="match status" value="1"/>
</dbReference>
<dbReference type="GO" id="GO:0032259">
    <property type="term" value="P:methylation"/>
    <property type="evidence" value="ECO:0007669"/>
    <property type="project" value="UniProtKB-KW"/>
</dbReference>
<dbReference type="Pfam" id="PF25371">
    <property type="entry name" value="DUF7884"/>
    <property type="match status" value="1"/>
</dbReference>
<evidence type="ECO:0000256" key="3">
    <source>
        <dbReference type="ARBA" id="ARBA00022679"/>
    </source>
</evidence>
<dbReference type="CDD" id="cd02440">
    <property type="entry name" value="AdoMet_MTases"/>
    <property type="match status" value="1"/>
</dbReference>
<evidence type="ECO:0000256" key="2">
    <source>
        <dbReference type="ARBA" id="ARBA00022603"/>
    </source>
</evidence>
<evidence type="ECO:0000256" key="1">
    <source>
        <dbReference type="ARBA" id="ARBA00010815"/>
    </source>
</evidence>
<comment type="caution">
    <text evidence="7">The sequence shown here is derived from an EMBL/GenBank/DDBJ whole genome shotgun (WGS) entry which is preliminary data.</text>
</comment>
<dbReference type="EMBL" id="BJXX01000106">
    <property type="protein sequence ID" value="GEN34960.1"/>
    <property type="molecule type" value="Genomic_DNA"/>
</dbReference>
<name>A0A511V7V3_9BACL</name>
<dbReference type="SUPFAM" id="SSF53335">
    <property type="entry name" value="S-adenosyl-L-methionine-dependent methyltransferases"/>
    <property type="match status" value="1"/>
</dbReference>
<evidence type="ECO:0000259" key="6">
    <source>
        <dbReference type="Pfam" id="PF25371"/>
    </source>
</evidence>
<keyword evidence="4" id="KW-0949">S-adenosyl-L-methionine</keyword>
<dbReference type="OrthoDB" id="9782855at2"/>
<dbReference type="Pfam" id="PF02353">
    <property type="entry name" value="CMAS"/>
    <property type="match status" value="1"/>
</dbReference>